<dbReference type="Gene3D" id="1.10.287.700">
    <property type="entry name" value="Helix hairpin bin"/>
    <property type="match status" value="2"/>
</dbReference>
<dbReference type="PANTHER" id="PTHR47372">
    <property type="entry name" value="DAUER UP-REGULATED-RELATED"/>
    <property type="match status" value="1"/>
</dbReference>
<protein>
    <submittedName>
        <fullName evidence="2">Uncharacterized protein</fullName>
    </submittedName>
</protein>
<evidence type="ECO:0000313" key="3">
    <source>
        <dbReference type="Proteomes" id="UP000054097"/>
    </source>
</evidence>
<feature type="compositionally biased region" description="Basic and acidic residues" evidence="1">
    <location>
        <begin position="236"/>
        <end position="253"/>
    </location>
</feature>
<evidence type="ECO:0000256" key="1">
    <source>
        <dbReference type="SAM" id="MobiDB-lite"/>
    </source>
</evidence>
<gene>
    <name evidence="2" type="ORF">M408DRAFT_27092</name>
</gene>
<organism evidence="2 3">
    <name type="scientific">Serendipita vermifera MAFF 305830</name>
    <dbReference type="NCBI Taxonomy" id="933852"/>
    <lineage>
        <taxon>Eukaryota</taxon>
        <taxon>Fungi</taxon>
        <taxon>Dikarya</taxon>
        <taxon>Basidiomycota</taxon>
        <taxon>Agaricomycotina</taxon>
        <taxon>Agaricomycetes</taxon>
        <taxon>Sebacinales</taxon>
        <taxon>Serendipitaceae</taxon>
        <taxon>Serendipita</taxon>
    </lineage>
</organism>
<feature type="non-terminal residue" evidence="2">
    <location>
        <position position="413"/>
    </location>
</feature>
<keyword evidence="3" id="KW-1185">Reference proteome</keyword>
<accession>A0A0C2WD72</accession>
<dbReference type="Gene3D" id="1.20.120.20">
    <property type="entry name" value="Apolipoprotein"/>
    <property type="match status" value="1"/>
</dbReference>
<feature type="region of interest" description="Disordered" evidence="1">
    <location>
        <begin position="232"/>
        <end position="253"/>
    </location>
</feature>
<evidence type="ECO:0000313" key="2">
    <source>
        <dbReference type="EMBL" id="KIM24433.1"/>
    </source>
</evidence>
<dbReference type="Proteomes" id="UP000054097">
    <property type="component" value="Unassembled WGS sequence"/>
</dbReference>
<reference evidence="3" key="2">
    <citation type="submission" date="2015-01" db="EMBL/GenBank/DDBJ databases">
        <title>Evolutionary Origins and Diversification of the Mycorrhizal Mutualists.</title>
        <authorList>
            <consortium name="DOE Joint Genome Institute"/>
            <consortium name="Mycorrhizal Genomics Consortium"/>
            <person name="Kohler A."/>
            <person name="Kuo A."/>
            <person name="Nagy L.G."/>
            <person name="Floudas D."/>
            <person name="Copeland A."/>
            <person name="Barry K.W."/>
            <person name="Cichocki N."/>
            <person name="Veneault-Fourrey C."/>
            <person name="LaButti K."/>
            <person name="Lindquist E.A."/>
            <person name="Lipzen A."/>
            <person name="Lundell T."/>
            <person name="Morin E."/>
            <person name="Murat C."/>
            <person name="Riley R."/>
            <person name="Ohm R."/>
            <person name="Sun H."/>
            <person name="Tunlid A."/>
            <person name="Henrissat B."/>
            <person name="Grigoriev I.V."/>
            <person name="Hibbett D.S."/>
            <person name="Martin F."/>
        </authorList>
    </citation>
    <scope>NUCLEOTIDE SEQUENCE [LARGE SCALE GENOMIC DNA]</scope>
    <source>
        <strain evidence="3">MAFF 305830</strain>
    </source>
</reference>
<dbReference type="AlphaFoldDB" id="A0A0C2WD72"/>
<sequence length="413" mass="44034">MRLVRRASKGAKRKHNPLFGFLINVGRKIHEGFHKIKEGFIHAGKKINEGFIHAGKKMKEGFIKAGHWIKETGAKMAKFALKVVSTAASVAGRVMSFIPGVGKAVGKAFHGISKGWTLPPMQSLQSWIPNWKKAWPSCTRFNTQLVSSGAAGAALGAILKRDLDEPLSTRVTYSAPILLPRDISSKYSATPAALQVGQCTTLVCTAKTPGVATSAKTRTRFSRDDTTGALNSFGDAIRKPVDDKPTTSHRSADKQVLQRRGVFDKIGNAFKGAFNKVKNVAQKAVNGVKNVAQKAVNGVKKVANKAVNGVKNTVKKAVNGVKNVTNKATNGVKNAVKKAVNGVRNATNKAVNGVKKVVNKAVNGVKKVVNTVKKGVKNVVNKVKQGVKTAIQTTKQGLVKAGGWIKKNGAQIA</sequence>
<reference evidence="2 3" key="1">
    <citation type="submission" date="2014-04" db="EMBL/GenBank/DDBJ databases">
        <authorList>
            <consortium name="DOE Joint Genome Institute"/>
            <person name="Kuo A."/>
            <person name="Zuccaro A."/>
            <person name="Kohler A."/>
            <person name="Nagy L.G."/>
            <person name="Floudas D."/>
            <person name="Copeland A."/>
            <person name="Barry K.W."/>
            <person name="Cichocki N."/>
            <person name="Veneault-Fourrey C."/>
            <person name="LaButti K."/>
            <person name="Lindquist E.A."/>
            <person name="Lipzen A."/>
            <person name="Lundell T."/>
            <person name="Morin E."/>
            <person name="Murat C."/>
            <person name="Sun H."/>
            <person name="Tunlid A."/>
            <person name="Henrissat B."/>
            <person name="Grigoriev I.V."/>
            <person name="Hibbett D.S."/>
            <person name="Martin F."/>
            <person name="Nordberg H.P."/>
            <person name="Cantor M.N."/>
            <person name="Hua S.X."/>
        </authorList>
    </citation>
    <scope>NUCLEOTIDE SEQUENCE [LARGE SCALE GENOMIC DNA]</scope>
    <source>
        <strain evidence="2 3">MAFF 305830</strain>
    </source>
</reference>
<dbReference type="HOGENOM" id="CLU_666606_0_0_1"/>
<dbReference type="OrthoDB" id="5385017at2759"/>
<dbReference type="PANTHER" id="PTHR47372:SF11">
    <property type="entry name" value="RE19971P"/>
    <property type="match status" value="1"/>
</dbReference>
<dbReference type="STRING" id="933852.A0A0C2WD72"/>
<proteinExistence type="predicted"/>
<dbReference type="EMBL" id="KN824324">
    <property type="protein sequence ID" value="KIM24433.1"/>
    <property type="molecule type" value="Genomic_DNA"/>
</dbReference>
<name>A0A0C2WD72_SERVB</name>